<dbReference type="RefSeq" id="WP_096805783.1">
    <property type="nucleotide sequence ID" value="NZ_CP022196.1"/>
</dbReference>
<gene>
    <name evidence="2" type="ORF">CEW89_09790</name>
</gene>
<reference evidence="2 3" key="1">
    <citation type="submission" date="2017-06" db="EMBL/GenBank/DDBJ databases">
        <title>Celeribacter sp. TSPH2 complete genome sequence.</title>
        <authorList>
            <person name="Woo J.-H."/>
            <person name="Kim H.-S."/>
        </authorList>
    </citation>
    <scope>NUCLEOTIDE SEQUENCE [LARGE SCALE GENOMIC DNA]</scope>
    <source>
        <strain evidence="2 3">TSPH2</strain>
    </source>
</reference>
<dbReference type="Proteomes" id="UP000217935">
    <property type="component" value="Chromosome"/>
</dbReference>
<proteinExistence type="predicted"/>
<organism evidence="2 3">
    <name type="scientific">Celeribacter ethanolicus</name>
    <dbReference type="NCBI Taxonomy" id="1758178"/>
    <lineage>
        <taxon>Bacteria</taxon>
        <taxon>Pseudomonadati</taxon>
        <taxon>Pseudomonadota</taxon>
        <taxon>Alphaproteobacteria</taxon>
        <taxon>Rhodobacterales</taxon>
        <taxon>Roseobacteraceae</taxon>
        <taxon>Celeribacter</taxon>
    </lineage>
</organism>
<dbReference type="OrthoDB" id="2619901at2"/>
<feature type="transmembrane region" description="Helical" evidence="1">
    <location>
        <begin position="40"/>
        <end position="64"/>
    </location>
</feature>
<dbReference type="KEGG" id="ceh:CEW89_09790"/>
<evidence type="ECO:0008006" key="4">
    <source>
        <dbReference type="Google" id="ProtNLM"/>
    </source>
</evidence>
<sequence length="104" mass="11351">MPSSRVWFALAVFGTVIPWAFFGGWFAQNGLSPLAFVTDLFANGAAGGFSADVMISIAAFWLWSFFDARREGVARWWLVLPAGFSVGLSLALPLYLGLREKESA</sequence>
<feature type="transmembrane region" description="Helical" evidence="1">
    <location>
        <begin position="76"/>
        <end position="98"/>
    </location>
</feature>
<feature type="transmembrane region" description="Helical" evidence="1">
    <location>
        <begin position="6"/>
        <end position="28"/>
    </location>
</feature>
<dbReference type="AlphaFoldDB" id="A0A291GBP8"/>
<accession>A0A291GBP8</accession>
<keyword evidence="1" id="KW-0812">Transmembrane</keyword>
<protein>
    <recommendedName>
        <fullName evidence="4">DUF2834 domain-containing protein</fullName>
    </recommendedName>
</protein>
<evidence type="ECO:0000313" key="2">
    <source>
        <dbReference type="EMBL" id="ATG47829.1"/>
    </source>
</evidence>
<keyword evidence="1" id="KW-1133">Transmembrane helix</keyword>
<dbReference type="InterPro" id="IPR021362">
    <property type="entry name" value="DUF2834"/>
</dbReference>
<name>A0A291GBP8_9RHOB</name>
<evidence type="ECO:0000256" key="1">
    <source>
        <dbReference type="SAM" id="Phobius"/>
    </source>
</evidence>
<evidence type="ECO:0000313" key="3">
    <source>
        <dbReference type="Proteomes" id="UP000217935"/>
    </source>
</evidence>
<keyword evidence="3" id="KW-1185">Reference proteome</keyword>
<dbReference type="Pfam" id="PF11196">
    <property type="entry name" value="DUF2834"/>
    <property type="match status" value="1"/>
</dbReference>
<dbReference type="EMBL" id="CP022196">
    <property type="protein sequence ID" value="ATG47829.1"/>
    <property type="molecule type" value="Genomic_DNA"/>
</dbReference>
<keyword evidence="1" id="KW-0472">Membrane</keyword>